<dbReference type="OrthoDB" id="9775455at2"/>
<gene>
    <name evidence="3" type="ORF">SAMN02983003_3617</name>
</gene>
<protein>
    <submittedName>
        <fullName evidence="3">Pilus assembly protein CpaC</fullName>
    </submittedName>
</protein>
<dbReference type="RefSeq" id="WP_084603646.1">
    <property type="nucleotide sequence ID" value="NZ_FPKU01000003.1"/>
</dbReference>
<dbReference type="GO" id="GO:0015627">
    <property type="term" value="C:type II protein secretion system complex"/>
    <property type="evidence" value="ECO:0007669"/>
    <property type="project" value="TreeGrafter"/>
</dbReference>
<organism evidence="3 4">
    <name type="scientific">Devosia enhydra</name>
    <dbReference type="NCBI Taxonomy" id="665118"/>
    <lineage>
        <taxon>Bacteria</taxon>
        <taxon>Pseudomonadati</taxon>
        <taxon>Pseudomonadota</taxon>
        <taxon>Alphaproteobacteria</taxon>
        <taxon>Hyphomicrobiales</taxon>
        <taxon>Devosiaceae</taxon>
        <taxon>Devosia</taxon>
    </lineage>
</organism>
<dbReference type="Proteomes" id="UP000183447">
    <property type="component" value="Unassembled WGS sequence"/>
</dbReference>
<reference evidence="3 4" key="1">
    <citation type="submission" date="2016-11" db="EMBL/GenBank/DDBJ databases">
        <authorList>
            <person name="Jaros S."/>
            <person name="Januszkiewicz K."/>
            <person name="Wedrychowicz H."/>
        </authorList>
    </citation>
    <scope>NUCLEOTIDE SEQUENCE [LARGE SCALE GENOMIC DNA]</scope>
    <source>
        <strain evidence="3 4">ATCC 23634</strain>
    </source>
</reference>
<dbReference type="GO" id="GO:0009306">
    <property type="term" value="P:protein secretion"/>
    <property type="evidence" value="ECO:0007669"/>
    <property type="project" value="InterPro"/>
</dbReference>
<dbReference type="PRINTS" id="PR00811">
    <property type="entry name" value="BCTERIALGSPD"/>
</dbReference>
<evidence type="ECO:0000313" key="3">
    <source>
        <dbReference type="EMBL" id="SFZ86435.1"/>
    </source>
</evidence>
<dbReference type="Pfam" id="PF00263">
    <property type="entry name" value="Secretin"/>
    <property type="match status" value="1"/>
</dbReference>
<proteinExistence type="inferred from homology"/>
<keyword evidence="4" id="KW-1185">Reference proteome</keyword>
<dbReference type="InterPro" id="IPR001775">
    <property type="entry name" value="GspD/PilQ"/>
</dbReference>
<dbReference type="Pfam" id="PF13629">
    <property type="entry name" value="T2SS-T3SS_pil_N"/>
    <property type="match status" value="1"/>
</dbReference>
<dbReference type="STRING" id="665118.SAMN02983003_3617"/>
<name>A0A1K2I2I7_9HYPH</name>
<dbReference type="AlphaFoldDB" id="A0A1K2I2I7"/>
<evidence type="ECO:0000259" key="2">
    <source>
        <dbReference type="PROSITE" id="PS50914"/>
    </source>
</evidence>
<evidence type="ECO:0000313" key="4">
    <source>
        <dbReference type="Proteomes" id="UP000183447"/>
    </source>
</evidence>
<dbReference type="InterPro" id="IPR032789">
    <property type="entry name" value="T2SS-T3SS_pil_N"/>
</dbReference>
<dbReference type="Pfam" id="PF04972">
    <property type="entry name" value="BON"/>
    <property type="match status" value="1"/>
</dbReference>
<dbReference type="PROSITE" id="PS50914">
    <property type="entry name" value="BON"/>
    <property type="match status" value="1"/>
</dbReference>
<dbReference type="InterPro" id="IPR007055">
    <property type="entry name" value="BON_dom"/>
</dbReference>
<sequence>MTRSIGPRTPAPQPLRLRLLRALSALAMGAALALPLVITVPAFAVDGAQLRISANSYGRSQPVSLDVNRSLIVDLPAEVREVVVTQPSIAGAIMRTKNRAIIQGVSAGSTNILFLDAHGNPIAVLDVSVAGDNSSLGWVIARVLPNSRITVDSFGDRVVLSGTASSQDDAAKAVQIAAQFVGGPDNVANVITVEGSQQVMLKVTIAEVSRETVKQMGINLSGSVSVGSVNLGLNSAQTELTNGISAGLALPNLQIDAAIRALQQRGAVRTLAEPTLTALSGQPAEFFVGGEFPTLSGIEDGVRSFTYRRFGVELNFTPTVKSNGIIGLAVSTDVSELAESGFDTGAGIIPGVNSRQTSTSVELPAGTTLSIAGLFQDKVRQQIAGLPGLSDIPILGTLFRSRQFQRNQTELVVLVTPYLAYAGAAPKLPTDDYVVAGDAEAVFLGHMEKMYGVGPGGMRGSYRGSVGFLLE</sequence>
<feature type="domain" description="BON" evidence="2">
    <location>
        <begin position="126"/>
        <end position="195"/>
    </location>
</feature>
<dbReference type="InterPro" id="IPR050810">
    <property type="entry name" value="Bact_Secretion_Sys_Channel"/>
</dbReference>
<accession>A0A1K2I2I7</accession>
<dbReference type="PANTHER" id="PTHR30332:SF17">
    <property type="entry name" value="TYPE IV PILIATION SYSTEM PROTEIN DR_0774-RELATED"/>
    <property type="match status" value="1"/>
</dbReference>
<comment type="similarity">
    <text evidence="1">Belongs to the bacterial secretin family.</text>
</comment>
<dbReference type="EMBL" id="FPKU01000003">
    <property type="protein sequence ID" value="SFZ86435.1"/>
    <property type="molecule type" value="Genomic_DNA"/>
</dbReference>
<dbReference type="PANTHER" id="PTHR30332">
    <property type="entry name" value="PROBABLE GENERAL SECRETION PATHWAY PROTEIN D"/>
    <property type="match status" value="1"/>
</dbReference>
<evidence type="ECO:0000256" key="1">
    <source>
        <dbReference type="RuleBase" id="RU004003"/>
    </source>
</evidence>
<dbReference type="InterPro" id="IPR004846">
    <property type="entry name" value="T2SS/T3SS_dom"/>
</dbReference>